<dbReference type="GO" id="GO:0005743">
    <property type="term" value="C:mitochondrial inner membrane"/>
    <property type="evidence" value="ECO:0007669"/>
    <property type="project" value="UniProtKB-SubCell"/>
</dbReference>
<protein>
    <recommendedName>
        <fullName evidence="4">NADH-ubiquinone oxidoreductase chain 2</fullName>
        <ecNumber evidence="3">7.1.1.2</ecNumber>
    </recommendedName>
    <alternativeName>
        <fullName evidence="16">NADH dehydrogenase subunit 2</fullName>
    </alternativeName>
</protein>
<dbReference type="CTD" id="4536"/>
<sequence>MGVTLTWLVLSGSMFLGLTVSNYIIMIMLMEVSLFAFIFLVDSNRLPHTMMACIKYFLVQTIGSILLFSSIMFITYNEQAMYLLSLPGILLKLGVFPMHFWVLPVNKELSYLLIGVVGSPLKLLPLWYFNNMYTYIVLSISYLILLLSTVSMIIGMINGLVSSSIRTMLGASSISHSGWFLLSVLSLDVIAYFLLYTLSFLMVIASLFYSTTWLTTISLLSLSGLPPFSVFMGKLLVIYHLMAFTSTYVYLMVALLSVIASLYYYLKFAFYFYLTMKKMYTFLMGAFFFILNSCCVLYVLS</sequence>
<feature type="transmembrane region" description="Helical" evidence="18">
    <location>
        <begin position="178"/>
        <end position="207"/>
    </location>
</feature>
<dbReference type="Pfam" id="PF00361">
    <property type="entry name" value="Proton_antipo_M"/>
    <property type="match status" value="1"/>
</dbReference>
<comment type="subcellular location">
    <subcellularLocation>
        <location evidence="1">Mitochondrion inner membrane</location>
        <topology evidence="1">Multi-pass membrane protein</topology>
    </subcellularLocation>
</comment>
<evidence type="ECO:0000313" key="20">
    <source>
        <dbReference type="EMBL" id="AIS20801.1"/>
    </source>
</evidence>
<evidence type="ECO:0000256" key="15">
    <source>
        <dbReference type="ARBA" id="ARBA00023136"/>
    </source>
</evidence>
<name>A0A0A0QNJ5_CAMCI</name>
<evidence type="ECO:0000256" key="18">
    <source>
        <dbReference type="SAM" id="Phobius"/>
    </source>
</evidence>
<evidence type="ECO:0000256" key="4">
    <source>
        <dbReference type="ARBA" id="ARBA00021008"/>
    </source>
</evidence>
<keyword evidence="5" id="KW-0813">Transport</keyword>
<dbReference type="InterPro" id="IPR050175">
    <property type="entry name" value="Complex_I_Subunit_2"/>
</dbReference>
<evidence type="ECO:0000256" key="2">
    <source>
        <dbReference type="ARBA" id="ARBA00007012"/>
    </source>
</evidence>
<keyword evidence="6" id="KW-0679">Respiratory chain</keyword>
<evidence type="ECO:0000256" key="13">
    <source>
        <dbReference type="ARBA" id="ARBA00023075"/>
    </source>
</evidence>
<dbReference type="AlphaFoldDB" id="A0A0A0QNJ5"/>
<evidence type="ECO:0000256" key="17">
    <source>
        <dbReference type="ARBA" id="ARBA00049551"/>
    </source>
</evidence>
<keyword evidence="8" id="KW-0999">Mitochondrion inner membrane</keyword>
<dbReference type="EMBL" id="KM365408">
    <property type="protein sequence ID" value="AIS20801.1"/>
    <property type="molecule type" value="Genomic_DNA"/>
</dbReference>
<dbReference type="RefSeq" id="YP_009104603.1">
    <property type="nucleotide sequence ID" value="NC_025511.1"/>
</dbReference>
<keyword evidence="10" id="KW-0249">Electron transport</keyword>
<comment type="catalytic activity">
    <reaction evidence="17">
        <text>a ubiquinone + NADH + 5 H(+)(in) = a ubiquinol + NAD(+) + 4 H(+)(out)</text>
        <dbReference type="Rhea" id="RHEA:29091"/>
        <dbReference type="Rhea" id="RHEA-COMP:9565"/>
        <dbReference type="Rhea" id="RHEA-COMP:9566"/>
        <dbReference type="ChEBI" id="CHEBI:15378"/>
        <dbReference type="ChEBI" id="CHEBI:16389"/>
        <dbReference type="ChEBI" id="CHEBI:17976"/>
        <dbReference type="ChEBI" id="CHEBI:57540"/>
        <dbReference type="ChEBI" id="CHEBI:57945"/>
        <dbReference type="EC" id="7.1.1.2"/>
    </reaction>
</comment>
<geneLocation type="mitochondrion" evidence="20"/>
<keyword evidence="15 18" id="KW-0472">Membrane</keyword>
<feature type="transmembrane region" description="Helical" evidence="18">
    <location>
        <begin position="53"/>
        <end position="74"/>
    </location>
</feature>
<evidence type="ECO:0000256" key="5">
    <source>
        <dbReference type="ARBA" id="ARBA00022448"/>
    </source>
</evidence>
<evidence type="ECO:0000256" key="8">
    <source>
        <dbReference type="ARBA" id="ARBA00022792"/>
    </source>
</evidence>
<feature type="transmembrane region" description="Helical" evidence="18">
    <location>
        <begin position="135"/>
        <end position="157"/>
    </location>
</feature>
<feature type="transmembrane region" description="Helical" evidence="18">
    <location>
        <begin position="213"/>
        <end position="237"/>
    </location>
</feature>
<evidence type="ECO:0000256" key="14">
    <source>
        <dbReference type="ARBA" id="ARBA00023128"/>
    </source>
</evidence>
<evidence type="ECO:0000256" key="10">
    <source>
        <dbReference type="ARBA" id="ARBA00022982"/>
    </source>
</evidence>
<evidence type="ECO:0000256" key="1">
    <source>
        <dbReference type="ARBA" id="ARBA00004448"/>
    </source>
</evidence>
<evidence type="ECO:0000256" key="16">
    <source>
        <dbReference type="ARBA" id="ARBA00031028"/>
    </source>
</evidence>
<evidence type="ECO:0000256" key="9">
    <source>
        <dbReference type="ARBA" id="ARBA00022967"/>
    </source>
</evidence>
<keyword evidence="12" id="KW-0520">NAD</keyword>
<keyword evidence="7 18" id="KW-0812">Transmembrane</keyword>
<dbReference type="InterPro" id="IPR001750">
    <property type="entry name" value="ND/Mrp_TM"/>
</dbReference>
<keyword evidence="11 18" id="KW-1133">Transmembrane helix</keyword>
<evidence type="ECO:0000256" key="11">
    <source>
        <dbReference type="ARBA" id="ARBA00022989"/>
    </source>
</evidence>
<feature type="transmembrane region" description="Helical" evidence="18">
    <location>
        <begin position="20"/>
        <end position="41"/>
    </location>
</feature>
<evidence type="ECO:0000256" key="6">
    <source>
        <dbReference type="ARBA" id="ARBA00022660"/>
    </source>
</evidence>
<evidence type="ECO:0000256" key="12">
    <source>
        <dbReference type="ARBA" id="ARBA00023027"/>
    </source>
</evidence>
<organism evidence="20">
    <name type="scientific">Camaena cicatricosa</name>
    <name type="common">Land snail</name>
    <dbReference type="NCBI Taxonomy" id="1550735"/>
    <lineage>
        <taxon>Eukaryota</taxon>
        <taxon>Metazoa</taxon>
        <taxon>Spiralia</taxon>
        <taxon>Lophotrochozoa</taxon>
        <taxon>Mollusca</taxon>
        <taxon>Gastropoda</taxon>
        <taxon>Heterobranchia</taxon>
        <taxon>Euthyneura</taxon>
        <taxon>Panpulmonata</taxon>
        <taxon>Eupulmonata</taxon>
        <taxon>Stylommatophora</taxon>
        <taxon>Helicina</taxon>
        <taxon>Camaenoidea</taxon>
        <taxon>Camaenidae</taxon>
        <taxon>Camaena</taxon>
    </lineage>
</organism>
<dbReference type="PANTHER" id="PTHR46552:SF1">
    <property type="entry name" value="NADH-UBIQUINONE OXIDOREDUCTASE CHAIN 2"/>
    <property type="match status" value="1"/>
</dbReference>
<dbReference type="GO" id="GO:0008137">
    <property type="term" value="F:NADH dehydrogenase (ubiquinone) activity"/>
    <property type="evidence" value="ECO:0007669"/>
    <property type="project" value="UniProtKB-EC"/>
</dbReference>
<dbReference type="PANTHER" id="PTHR46552">
    <property type="entry name" value="NADH-UBIQUINONE OXIDOREDUCTASE CHAIN 2"/>
    <property type="match status" value="1"/>
</dbReference>
<comment type="similarity">
    <text evidence="2">Belongs to the complex I subunit 2 family.</text>
</comment>
<feature type="transmembrane region" description="Helical" evidence="18">
    <location>
        <begin position="109"/>
        <end position="129"/>
    </location>
</feature>
<feature type="transmembrane region" description="Helical" evidence="18">
    <location>
        <begin position="279"/>
        <end position="300"/>
    </location>
</feature>
<reference evidence="20" key="1">
    <citation type="journal article" date="2014" name="Zookeys">
        <title>The mitochondrial genome of the land snail Camaena cicatricosa (Muller, 1774) (Stylommatophora, Camaenidae): the first complete sequence in the family Camaenidae.</title>
        <authorList>
            <person name="Wang P."/>
            <person name="Yang H.-F."/>
            <person name="Zhou W.-C."/>
            <person name="Hwang C.-C."/>
            <person name="Zhang W.-H."/>
            <person name="Qian Z.-X."/>
        </authorList>
    </citation>
    <scope>NUCLEOTIDE SEQUENCE</scope>
</reference>
<evidence type="ECO:0000256" key="7">
    <source>
        <dbReference type="ARBA" id="ARBA00022692"/>
    </source>
</evidence>
<accession>A0A0A0QNJ5</accession>
<feature type="transmembrane region" description="Helical" evidence="18">
    <location>
        <begin position="80"/>
        <end position="102"/>
    </location>
</feature>
<evidence type="ECO:0000259" key="19">
    <source>
        <dbReference type="Pfam" id="PF00361"/>
    </source>
</evidence>
<dbReference type="GO" id="GO:0006120">
    <property type="term" value="P:mitochondrial electron transport, NADH to ubiquinone"/>
    <property type="evidence" value="ECO:0007669"/>
    <property type="project" value="TreeGrafter"/>
</dbReference>
<dbReference type="GeneID" id="22158139"/>
<feature type="domain" description="NADH:quinone oxidoreductase/Mrp antiporter transmembrane" evidence="19">
    <location>
        <begin position="82"/>
        <end position="208"/>
    </location>
</feature>
<proteinExistence type="inferred from homology"/>
<keyword evidence="9" id="KW-1278">Translocase</keyword>
<gene>
    <name evidence="20" type="primary">ND2</name>
</gene>
<keyword evidence="14 20" id="KW-0496">Mitochondrion</keyword>
<keyword evidence="13" id="KW-0830">Ubiquinone</keyword>
<evidence type="ECO:0000256" key="3">
    <source>
        <dbReference type="ARBA" id="ARBA00012944"/>
    </source>
</evidence>
<feature type="transmembrane region" description="Helical" evidence="18">
    <location>
        <begin position="249"/>
        <end position="273"/>
    </location>
</feature>
<dbReference type="EC" id="7.1.1.2" evidence="3"/>